<feature type="compositionally biased region" description="Polar residues" evidence="9">
    <location>
        <begin position="428"/>
        <end position="440"/>
    </location>
</feature>
<evidence type="ECO:0000256" key="1">
    <source>
        <dbReference type="ARBA" id="ARBA00004123"/>
    </source>
</evidence>
<dbReference type="GO" id="GO:0000978">
    <property type="term" value="F:RNA polymerase II cis-regulatory region sequence-specific DNA binding"/>
    <property type="evidence" value="ECO:0007669"/>
    <property type="project" value="TreeGrafter"/>
</dbReference>
<dbReference type="PROSITE" id="PS50114">
    <property type="entry name" value="GATA_ZN_FINGER_2"/>
    <property type="match status" value="2"/>
</dbReference>
<evidence type="ECO:0000313" key="12">
    <source>
        <dbReference type="Proteomes" id="UP001150569"/>
    </source>
</evidence>
<feature type="region of interest" description="Disordered" evidence="9">
    <location>
        <begin position="79"/>
        <end position="150"/>
    </location>
</feature>
<sequence length="827" mass="86093">GNKLFSPFDDVGSVEELSKTWRVITKVKDSIEDGSRLENLSWRMWHLHSLVLDGCDIPPFRKLSAKTSAQLEANKKTLKAKQQRQSNAKVPAPVSAPRRKRVRVDGPDENIAAVAERPHPVSQPVSPQPTVEPETPSEAPVTAHTASSTMGGYFPAELPAASSHNAIFVSQHEDETAAPFGLSQIADPTNLQFDDIINSFGATAFLGNLDNPPHLEISVDDFLRLNAWQGLGDMSLMNGSTSMGAPASAAAAQSSLHHEYGNAPGLLTGRSIAPQPASHWLGGQPSTTSSSTTVTAQNPYNMMTAHYHSSTASLPNAALAQSLHEQQRAGAAAPTAPMDTSSPAPHLSRHPSDVSLVSAASLSPPCHPHHPHHHHHHLLSSPTHEAPTTTPPRSSPIGEAKFHDSDGVPSSPMGGPSAGGKQYGSIGSPHTTPGKSDSPTNGGGPQECANCGVTSTPLWRRSTHDKLLCNACGLYYKLHNADRPKTLRPHSSRKDAKPDEPTTQTVCSNCTTSTTPLWRRDEEGATLCNACGLYLKLHGSKRPVSLKTDVIRKRQRFDPSSGNPRPRKSGTKGEGKGKSKAKTADPLAAAPKANHSSTTPAGHVVMSTTPSSASAVAMLAPVGSNGGGQRGAASTSTIFALPNGPIVATTPANNALSGGYSHGDTSPLSASSSHNQTIGPYDTQQQQQQSRLMQQAAASGAPLRMAGGATPTGHATGRTLGSSAYSNGGGQTSTHPVALSVATGLNSSSPSGMYPPANLSPHNPSPLGTSGTNGPSYAHNAATSYSFQNAAAVATNPSTAVRPNGVLTTPPTHSLINFTSFHGSGSY</sequence>
<evidence type="ECO:0000256" key="5">
    <source>
        <dbReference type="ARBA" id="ARBA00023015"/>
    </source>
</evidence>
<keyword evidence="12" id="KW-1185">Reference proteome</keyword>
<feature type="region of interest" description="Disordered" evidence="9">
    <location>
        <begin position="546"/>
        <end position="607"/>
    </location>
</feature>
<evidence type="ECO:0000256" key="9">
    <source>
        <dbReference type="SAM" id="MobiDB-lite"/>
    </source>
</evidence>
<dbReference type="Pfam" id="PF00320">
    <property type="entry name" value="GATA"/>
    <property type="match status" value="2"/>
</dbReference>
<feature type="compositionally biased region" description="Low complexity" evidence="9">
    <location>
        <begin position="706"/>
        <end position="719"/>
    </location>
</feature>
<comment type="subcellular location">
    <subcellularLocation>
        <location evidence="1">Nucleus</location>
    </subcellularLocation>
</comment>
<feature type="compositionally biased region" description="Polar residues" evidence="9">
    <location>
        <begin position="760"/>
        <end position="775"/>
    </location>
</feature>
<evidence type="ECO:0000256" key="2">
    <source>
        <dbReference type="ARBA" id="ARBA00022723"/>
    </source>
</evidence>
<protein>
    <submittedName>
        <fullName evidence="11">Vacuolar protein-sorting-associated protein 33</fullName>
    </submittedName>
</protein>
<dbReference type="InterPro" id="IPR039355">
    <property type="entry name" value="Transcription_factor_GATA"/>
</dbReference>
<reference evidence="11" key="1">
    <citation type="submission" date="2022-07" db="EMBL/GenBank/DDBJ databases">
        <title>Phylogenomic reconstructions and comparative analyses of Kickxellomycotina fungi.</title>
        <authorList>
            <person name="Reynolds N.K."/>
            <person name="Stajich J.E."/>
            <person name="Barry K."/>
            <person name="Grigoriev I.V."/>
            <person name="Crous P."/>
            <person name="Smith M.E."/>
        </authorList>
    </citation>
    <scope>NUCLEOTIDE SEQUENCE</scope>
    <source>
        <strain evidence="11">RSA 861</strain>
    </source>
</reference>
<keyword evidence="4" id="KW-0862">Zinc</keyword>
<dbReference type="InterPro" id="IPR000679">
    <property type="entry name" value="Znf_GATA"/>
</dbReference>
<comment type="caution">
    <text evidence="11">The sequence shown here is derived from an EMBL/GenBank/DDBJ whole genome shotgun (WGS) entry which is preliminary data.</text>
</comment>
<dbReference type="InterPro" id="IPR013088">
    <property type="entry name" value="Znf_NHR/GATA"/>
</dbReference>
<feature type="non-terminal residue" evidence="11">
    <location>
        <position position="1"/>
    </location>
</feature>
<feature type="region of interest" description="Disordered" evidence="9">
    <location>
        <begin position="484"/>
        <end position="514"/>
    </location>
</feature>
<feature type="compositionally biased region" description="Low complexity" evidence="9">
    <location>
        <begin position="120"/>
        <end position="138"/>
    </location>
</feature>
<gene>
    <name evidence="11" type="primary">VPS33_2</name>
    <name evidence="11" type="ORF">IWQ60_007593</name>
</gene>
<dbReference type="PANTHER" id="PTHR10071:SF281">
    <property type="entry name" value="BOX A-BINDING FACTOR-RELATED"/>
    <property type="match status" value="1"/>
</dbReference>
<dbReference type="FunFam" id="3.30.50.10:FF:000007">
    <property type="entry name" value="Nitrogen regulatory AreA, N-terminal"/>
    <property type="match status" value="1"/>
</dbReference>
<dbReference type="CDD" id="cd00202">
    <property type="entry name" value="ZnF_GATA"/>
    <property type="match status" value="2"/>
</dbReference>
<proteinExistence type="predicted"/>
<dbReference type="InterPro" id="IPR013860">
    <property type="entry name" value="AreA_GATA"/>
</dbReference>
<organism evidence="11 12">
    <name type="scientific">Tieghemiomyces parasiticus</name>
    <dbReference type="NCBI Taxonomy" id="78921"/>
    <lineage>
        <taxon>Eukaryota</taxon>
        <taxon>Fungi</taxon>
        <taxon>Fungi incertae sedis</taxon>
        <taxon>Zoopagomycota</taxon>
        <taxon>Kickxellomycotina</taxon>
        <taxon>Dimargaritomycetes</taxon>
        <taxon>Dimargaritales</taxon>
        <taxon>Dimargaritaceae</taxon>
        <taxon>Tieghemiomyces</taxon>
    </lineage>
</organism>
<evidence type="ECO:0000256" key="6">
    <source>
        <dbReference type="ARBA" id="ARBA00023163"/>
    </source>
</evidence>
<evidence type="ECO:0000256" key="7">
    <source>
        <dbReference type="ARBA" id="ARBA00023242"/>
    </source>
</evidence>
<dbReference type="PROSITE" id="PS00344">
    <property type="entry name" value="GATA_ZN_FINGER_1"/>
    <property type="match status" value="1"/>
</dbReference>
<feature type="compositionally biased region" description="Polar residues" evidence="9">
    <location>
        <begin position="594"/>
        <end position="607"/>
    </location>
</feature>
<dbReference type="GO" id="GO:0000122">
    <property type="term" value="P:negative regulation of transcription by RNA polymerase II"/>
    <property type="evidence" value="ECO:0007669"/>
    <property type="project" value="TreeGrafter"/>
</dbReference>
<name>A0A9W7ZWG8_9FUNG</name>
<keyword evidence="7" id="KW-0539">Nucleus</keyword>
<dbReference type="OrthoDB" id="515401at2759"/>
<feature type="compositionally biased region" description="Polar residues" evidence="9">
    <location>
        <begin position="501"/>
        <end position="514"/>
    </location>
</feature>
<dbReference type="Gene3D" id="3.30.50.10">
    <property type="entry name" value="Erythroid Transcription Factor GATA-1, subunit A"/>
    <property type="match status" value="2"/>
</dbReference>
<dbReference type="PANTHER" id="PTHR10071">
    <property type="entry name" value="TRANSCRIPTION FACTOR GATA FAMILY MEMBER"/>
    <property type="match status" value="1"/>
</dbReference>
<evidence type="ECO:0000256" key="8">
    <source>
        <dbReference type="PROSITE-ProRule" id="PRU00094"/>
    </source>
</evidence>
<feature type="compositionally biased region" description="Low complexity" evidence="9">
    <location>
        <begin position="684"/>
        <end position="698"/>
    </location>
</feature>
<keyword evidence="6" id="KW-0804">Transcription</keyword>
<evidence type="ECO:0000256" key="3">
    <source>
        <dbReference type="ARBA" id="ARBA00022771"/>
    </source>
</evidence>
<dbReference type="SMART" id="SM00401">
    <property type="entry name" value="ZnF_GATA"/>
    <property type="match status" value="2"/>
</dbReference>
<keyword evidence="2" id="KW-0479">Metal-binding</keyword>
<dbReference type="EMBL" id="JANBPT010000517">
    <property type="protein sequence ID" value="KAJ1918074.1"/>
    <property type="molecule type" value="Genomic_DNA"/>
</dbReference>
<evidence type="ECO:0000256" key="4">
    <source>
        <dbReference type="ARBA" id="ARBA00022833"/>
    </source>
</evidence>
<accession>A0A9W7ZWG8</accession>
<feature type="region of interest" description="Disordered" evidence="9">
    <location>
        <begin position="323"/>
        <end position="445"/>
    </location>
</feature>
<feature type="domain" description="GATA-type" evidence="10">
    <location>
        <begin position="446"/>
        <end position="495"/>
    </location>
</feature>
<feature type="region of interest" description="Disordered" evidence="9">
    <location>
        <begin position="657"/>
        <end position="775"/>
    </location>
</feature>
<dbReference type="PRINTS" id="PR00619">
    <property type="entry name" value="GATAZNFINGER"/>
</dbReference>
<feature type="compositionally biased region" description="Basic residues" evidence="9">
    <location>
        <begin position="367"/>
        <end position="378"/>
    </location>
</feature>
<evidence type="ECO:0000259" key="10">
    <source>
        <dbReference type="PROSITE" id="PS50114"/>
    </source>
</evidence>
<feature type="compositionally biased region" description="Polar residues" evidence="9">
    <location>
        <begin position="663"/>
        <end position="678"/>
    </location>
</feature>
<dbReference type="AlphaFoldDB" id="A0A9W7ZWG8"/>
<dbReference type="Pfam" id="PF08550">
    <property type="entry name" value="GATA_AreA"/>
    <property type="match status" value="1"/>
</dbReference>
<dbReference type="GO" id="GO:0045944">
    <property type="term" value="P:positive regulation of transcription by RNA polymerase II"/>
    <property type="evidence" value="ECO:0007669"/>
    <property type="project" value="TreeGrafter"/>
</dbReference>
<feature type="compositionally biased region" description="Low complexity" evidence="9">
    <location>
        <begin position="354"/>
        <end position="364"/>
    </location>
</feature>
<dbReference type="GO" id="GO:0000981">
    <property type="term" value="F:DNA-binding transcription factor activity, RNA polymerase II-specific"/>
    <property type="evidence" value="ECO:0007669"/>
    <property type="project" value="TreeGrafter"/>
</dbReference>
<feature type="domain" description="GATA-type" evidence="10">
    <location>
        <begin position="501"/>
        <end position="554"/>
    </location>
</feature>
<dbReference type="Proteomes" id="UP001150569">
    <property type="component" value="Unassembled WGS sequence"/>
</dbReference>
<keyword evidence="5" id="KW-0805">Transcription regulation</keyword>
<evidence type="ECO:0000313" key="11">
    <source>
        <dbReference type="EMBL" id="KAJ1918074.1"/>
    </source>
</evidence>
<dbReference type="GO" id="GO:0005634">
    <property type="term" value="C:nucleus"/>
    <property type="evidence" value="ECO:0007669"/>
    <property type="project" value="UniProtKB-SubCell"/>
</dbReference>
<dbReference type="GO" id="GO:0008270">
    <property type="term" value="F:zinc ion binding"/>
    <property type="evidence" value="ECO:0007669"/>
    <property type="project" value="UniProtKB-KW"/>
</dbReference>
<keyword evidence="3 8" id="KW-0863">Zinc-finger</keyword>
<dbReference type="SUPFAM" id="SSF57716">
    <property type="entry name" value="Glucocorticoid receptor-like (DNA-binding domain)"/>
    <property type="match status" value="2"/>
</dbReference>
<feature type="region of interest" description="Disordered" evidence="9">
    <location>
        <begin position="274"/>
        <end position="294"/>
    </location>
</feature>